<accession>A0A1M5M4U5</accession>
<evidence type="ECO:0000256" key="13">
    <source>
        <dbReference type="SAM" id="MobiDB-lite"/>
    </source>
</evidence>
<dbReference type="Pfam" id="PF00005">
    <property type="entry name" value="ABC_tran"/>
    <property type="match status" value="2"/>
</dbReference>
<evidence type="ECO:0000256" key="6">
    <source>
        <dbReference type="ARBA" id="ARBA00022967"/>
    </source>
</evidence>
<evidence type="ECO:0000256" key="1">
    <source>
        <dbReference type="ARBA" id="ARBA00004202"/>
    </source>
</evidence>
<keyword evidence="3" id="KW-1003">Cell membrane</keyword>
<dbReference type="AlphaFoldDB" id="A0A1M5M4U5"/>
<keyword evidence="6" id="KW-1278">Translocase</keyword>
<keyword evidence="7" id="KW-0406">Ion transport</keyword>
<dbReference type="InterPro" id="IPR003593">
    <property type="entry name" value="AAA+_ATPase"/>
</dbReference>
<feature type="region of interest" description="Disordered" evidence="13">
    <location>
        <begin position="1"/>
        <end position="20"/>
    </location>
</feature>
<evidence type="ECO:0000256" key="9">
    <source>
        <dbReference type="ARBA" id="ARBA00038669"/>
    </source>
</evidence>
<dbReference type="GO" id="GO:0015833">
    <property type="term" value="P:peptide transport"/>
    <property type="evidence" value="ECO:0007669"/>
    <property type="project" value="InterPro"/>
</dbReference>
<dbReference type="EMBL" id="FQWV01000002">
    <property type="protein sequence ID" value="SHG72281.1"/>
    <property type="molecule type" value="Genomic_DNA"/>
</dbReference>
<dbReference type="EC" id="7.2.2.11" evidence="10"/>
<dbReference type="GO" id="GO:0015413">
    <property type="term" value="F:ABC-type nickel transporter activity"/>
    <property type="evidence" value="ECO:0007669"/>
    <property type="project" value="UniProtKB-EC"/>
</dbReference>
<evidence type="ECO:0000256" key="2">
    <source>
        <dbReference type="ARBA" id="ARBA00022448"/>
    </source>
</evidence>
<keyword evidence="2" id="KW-0813">Transport</keyword>
<dbReference type="PANTHER" id="PTHR43297:SF13">
    <property type="entry name" value="NICKEL ABC TRANSPORTER, ATP-BINDING PROTEIN"/>
    <property type="match status" value="1"/>
</dbReference>
<feature type="compositionally biased region" description="Basic and acidic residues" evidence="13">
    <location>
        <begin position="1"/>
        <end position="19"/>
    </location>
</feature>
<evidence type="ECO:0000313" key="16">
    <source>
        <dbReference type="Proteomes" id="UP000184357"/>
    </source>
</evidence>
<dbReference type="GO" id="GO:0016887">
    <property type="term" value="F:ATP hydrolysis activity"/>
    <property type="evidence" value="ECO:0007669"/>
    <property type="project" value="InterPro"/>
</dbReference>
<dbReference type="InterPro" id="IPR013563">
    <property type="entry name" value="Oligopep_ABC_C"/>
</dbReference>
<dbReference type="SMART" id="SM00382">
    <property type="entry name" value="AAA"/>
    <property type="match status" value="1"/>
</dbReference>
<dbReference type="PROSITE" id="PS00211">
    <property type="entry name" value="ABC_TRANSPORTER_1"/>
    <property type="match status" value="1"/>
</dbReference>
<proteinExistence type="predicted"/>
<dbReference type="NCBIfam" id="TIGR01727">
    <property type="entry name" value="oligo_HPY"/>
    <property type="match status" value="1"/>
</dbReference>
<evidence type="ECO:0000259" key="14">
    <source>
        <dbReference type="PROSITE" id="PS50893"/>
    </source>
</evidence>
<keyword evidence="4" id="KW-0547">Nucleotide-binding</keyword>
<dbReference type="Pfam" id="PF08352">
    <property type="entry name" value="oligo_HPY"/>
    <property type="match status" value="1"/>
</dbReference>
<comment type="subcellular location">
    <subcellularLocation>
        <location evidence="1">Cell membrane</location>
        <topology evidence="1">Peripheral membrane protein</topology>
    </subcellularLocation>
</comment>
<evidence type="ECO:0000256" key="7">
    <source>
        <dbReference type="ARBA" id="ARBA00023065"/>
    </source>
</evidence>
<evidence type="ECO:0000256" key="11">
    <source>
        <dbReference type="ARBA" id="ARBA00044143"/>
    </source>
</evidence>
<dbReference type="STRING" id="43928.SAMN05443636_0884"/>
<feature type="domain" description="ABC transporter" evidence="14">
    <location>
        <begin position="20"/>
        <end position="353"/>
    </location>
</feature>
<evidence type="ECO:0000256" key="12">
    <source>
        <dbReference type="ARBA" id="ARBA00048610"/>
    </source>
</evidence>
<organism evidence="15 16">
    <name type="scientific">Halobaculum gomorrense</name>
    <dbReference type="NCBI Taxonomy" id="43928"/>
    <lineage>
        <taxon>Archaea</taxon>
        <taxon>Methanobacteriati</taxon>
        <taxon>Methanobacteriota</taxon>
        <taxon>Stenosarchaea group</taxon>
        <taxon>Halobacteria</taxon>
        <taxon>Halobacteriales</taxon>
        <taxon>Haloferacaceae</taxon>
        <taxon>Halobaculum</taxon>
    </lineage>
</organism>
<evidence type="ECO:0000256" key="3">
    <source>
        <dbReference type="ARBA" id="ARBA00022475"/>
    </source>
</evidence>
<keyword evidence="8" id="KW-0472">Membrane</keyword>
<dbReference type="InterPro" id="IPR050388">
    <property type="entry name" value="ABC_Ni/Peptide_Import"/>
</dbReference>
<gene>
    <name evidence="15" type="ORF">SAMN05443636_0884</name>
</gene>
<dbReference type="CDD" id="cd03257">
    <property type="entry name" value="ABC_NikE_OppD_transporters"/>
    <property type="match status" value="1"/>
</dbReference>
<dbReference type="InterPro" id="IPR017871">
    <property type="entry name" value="ABC_transporter-like_CS"/>
</dbReference>
<dbReference type="PROSITE" id="PS50893">
    <property type="entry name" value="ABC_TRANSPORTER_2"/>
    <property type="match status" value="1"/>
</dbReference>
<dbReference type="Proteomes" id="UP000184357">
    <property type="component" value="Unassembled WGS sequence"/>
</dbReference>
<comment type="subunit">
    <text evidence="9">The complex is composed of two ATP-binding proteins (NikD and NikE), two transmembrane proteins (NikB and NikC) and a solute-binding protein (NikA).</text>
</comment>
<dbReference type="GO" id="GO:0005886">
    <property type="term" value="C:plasma membrane"/>
    <property type="evidence" value="ECO:0007669"/>
    <property type="project" value="UniProtKB-SubCell"/>
</dbReference>
<evidence type="ECO:0000256" key="10">
    <source>
        <dbReference type="ARBA" id="ARBA00039098"/>
    </source>
</evidence>
<evidence type="ECO:0000313" key="15">
    <source>
        <dbReference type="EMBL" id="SHG72281.1"/>
    </source>
</evidence>
<dbReference type="GO" id="GO:0005524">
    <property type="term" value="F:ATP binding"/>
    <property type="evidence" value="ECO:0007669"/>
    <property type="project" value="UniProtKB-KW"/>
</dbReference>
<dbReference type="PANTHER" id="PTHR43297">
    <property type="entry name" value="OLIGOPEPTIDE TRANSPORT ATP-BINDING PROTEIN APPD"/>
    <property type="match status" value="1"/>
</dbReference>
<evidence type="ECO:0000256" key="8">
    <source>
        <dbReference type="ARBA" id="ARBA00023136"/>
    </source>
</evidence>
<dbReference type="InterPro" id="IPR027417">
    <property type="entry name" value="P-loop_NTPase"/>
</dbReference>
<reference evidence="15 16" key="1">
    <citation type="submission" date="2016-11" db="EMBL/GenBank/DDBJ databases">
        <authorList>
            <person name="Jaros S."/>
            <person name="Januszkiewicz K."/>
            <person name="Wedrychowicz H."/>
        </authorList>
    </citation>
    <scope>NUCLEOTIDE SEQUENCE [LARGE SCALE GENOMIC DNA]</scope>
    <source>
        <strain evidence="15 16">DSM 9297</strain>
    </source>
</reference>
<evidence type="ECO:0000256" key="5">
    <source>
        <dbReference type="ARBA" id="ARBA00022840"/>
    </source>
</evidence>
<name>A0A1M5M4U5_9EURY</name>
<sequence length="424" mass="45494">MATEPPVERPNRAGGRDPLLEVGGLQTQFPVERGTVEAVATADLSIEPGEIVGLVGESGSGKSVLAQSLMGMVEAPGEVVGGVVALRDSDLVREFAAAFPDAVTDVSEEDLALVRADEPAITSDAEAAATLAGPGEFVFVESRDADGDPEAGFVDVRRAPEAALQRLRGGRISMVFQDPMNSMNPTLTVGEQIAETVRLHQDVGESVSLPAELKRKIVGAAKNGEAWRRAIEMLEAVEIPEAEARADDFPHEFSGGMRQRAMIAMALSCEPDLLIADEPTTALDVTIQAQILDELTALKDAFDTSILLITHDLAVVAETCDRVNVMYAGEIVERAPADELFANPQHPYTQGLIASTPRVSNPDDEIEPIQGNVPDLIDVPYACHFAPRCPESERECFEREPDFREVGESHEAACLRRGPPGDRL</sequence>
<dbReference type="SUPFAM" id="SSF52540">
    <property type="entry name" value="P-loop containing nucleoside triphosphate hydrolases"/>
    <property type="match status" value="1"/>
</dbReference>
<keyword evidence="5 15" id="KW-0067">ATP-binding</keyword>
<evidence type="ECO:0000256" key="4">
    <source>
        <dbReference type="ARBA" id="ARBA00022741"/>
    </source>
</evidence>
<comment type="catalytic activity">
    <reaction evidence="12">
        <text>Ni(2+)(out) + ATP + H2O = Ni(2+)(in) + ADP + phosphate + H(+)</text>
        <dbReference type="Rhea" id="RHEA:15557"/>
        <dbReference type="ChEBI" id="CHEBI:15377"/>
        <dbReference type="ChEBI" id="CHEBI:15378"/>
        <dbReference type="ChEBI" id="CHEBI:30616"/>
        <dbReference type="ChEBI" id="CHEBI:43474"/>
        <dbReference type="ChEBI" id="CHEBI:49786"/>
        <dbReference type="ChEBI" id="CHEBI:456216"/>
        <dbReference type="EC" id="7.2.2.11"/>
    </reaction>
    <physiologicalReaction direction="left-to-right" evidence="12">
        <dbReference type="Rhea" id="RHEA:15558"/>
    </physiologicalReaction>
</comment>
<keyword evidence="16" id="KW-1185">Reference proteome</keyword>
<dbReference type="InterPro" id="IPR003439">
    <property type="entry name" value="ABC_transporter-like_ATP-bd"/>
</dbReference>
<dbReference type="Gene3D" id="3.40.50.300">
    <property type="entry name" value="P-loop containing nucleotide triphosphate hydrolases"/>
    <property type="match status" value="1"/>
</dbReference>
<protein>
    <recommendedName>
        <fullName evidence="11">Nickel import system ATP-binding protein NikD</fullName>
        <ecNumber evidence="10">7.2.2.11</ecNumber>
    </recommendedName>
</protein>
<dbReference type="RefSeq" id="WP_079991492.1">
    <property type="nucleotide sequence ID" value="NZ_FQWV01000002.1"/>
</dbReference>